<keyword evidence="2" id="KW-1185">Reference proteome</keyword>
<name>A0A848LYI6_9BACT</name>
<dbReference type="Proteomes" id="UP000518300">
    <property type="component" value="Unassembled WGS sequence"/>
</dbReference>
<dbReference type="InterPro" id="IPR011047">
    <property type="entry name" value="Quinoprotein_ADH-like_sf"/>
</dbReference>
<dbReference type="RefSeq" id="WP_169351816.1">
    <property type="nucleotide sequence ID" value="NZ_JABBJJ010000458.1"/>
</dbReference>
<organism evidence="1 2">
    <name type="scientific">Pyxidicoccus fallax</name>
    <dbReference type="NCBI Taxonomy" id="394095"/>
    <lineage>
        <taxon>Bacteria</taxon>
        <taxon>Pseudomonadati</taxon>
        <taxon>Myxococcota</taxon>
        <taxon>Myxococcia</taxon>
        <taxon>Myxococcales</taxon>
        <taxon>Cystobacterineae</taxon>
        <taxon>Myxococcaceae</taxon>
        <taxon>Pyxidicoccus</taxon>
    </lineage>
</organism>
<evidence type="ECO:0000313" key="1">
    <source>
        <dbReference type="EMBL" id="NMO22689.1"/>
    </source>
</evidence>
<gene>
    <name evidence="1" type="ORF">HG543_48710</name>
</gene>
<proteinExistence type="predicted"/>
<dbReference type="InterPro" id="IPR013211">
    <property type="entry name" value="LVIVD"/>
</dbReference>
<dbReference type="EMBL" id="JABBJJ010000458">
    <property type="protein sequence ID" value="NMO22689.1"/>
    <property type="molecule type" value="Genomic_DNA"/>
</dbReference>
<dbReference type="Pfam" id="PF08309">
    <property type="entry name" value="LVIVD"/>
    <property type="match status" value="3"/>
</dbReference>
<sequence length="505" mass="54784">WDGGYTALEDPGEWTDTGPYSACAFLPAPSTVTECSDLANYDLSGCDTASLGRLEPEGIYQVELRNETRLQDGGVTPTPSEAGFQLFLDGRTPTLSGRPLTTATVEPGRFFLEYTLRYPNGAVESQYFVGCRAPDANRVDGCYVRCLNGRVNSRGTFDAARMKWRDGEAESSGGLRLRSETPVPNRLAVDVWVTRGHAYVVSLGWNGEPGGLAVFDVSNPDQPVLTTSMSLPADNAWNGVGSKDDALYVASADTGVVVFDISNPARPVLVRSVPGGGPVNVHTLFVEGNQLYATQQKPGTTLLFDISRPLEPVLLNTFSLPQSQNPSVVEAPQAVFASEGRAYVCHAVLGYVVFDVRVPSNIVELGRYSVPLHGSHATALATMAGRTVAFEGGDGHRSHLRVLDVTDPEHIVKMGEFRLRPHASIHDFVLRGTRLYVAWYQEGLRVLDVSNPTQPKQVAHYNTFRETDPGRTDRAQDGASGIRVPGDGRVYLVDTSRGLLIFDEP</sequence>
<protein>
    <submittedName>
        <fullName evidence="1">Uncharacterized protein</fullName>
    </submittedName>
</protein>
<feature type="non-terminal residue" evidence="1">
    <location>
        <position position="1"/>
    </location>
</feature>
<accession>A0A848LYI6</accession>
<dbReference type="AlphaFoldDB" id="A0A848LYI6"/>
<comment type="caution">
    <text evidence="1">The sequence shown here is derived from an EMBL/GenBank/DDBJ whole genome shotgun (WGS) entry which is preliminary data.</text>
</comment>
<evidence type="ECO:0000313" key="2">
    <source>
        <dbReference type="Proteomes" id="UP000518300"/>
    </source>
</evidence>
<reference evidence="1 2" key="1">
    <citation type="submission" date="2020-04" db="EMBL/GenBank/DDBJ databases">
        <title>Draft genome of Pyxidicoccus fallax type strain.</title>
        <authorList>
            <person name="Whitworth D.E."/>
        </authorList>
    </citation>
    <scope>NUCLEOTIDE SEQUENCE [LARGE SCALE GENOMIC DNA]</scope>
    <source>
        <strain evidence="1 2">DSM 14698</strain>
    </source>
</reference>
<dbReference type="SUPFAM" id="SSF50998">
    <property type="entry name" value="Quinoprotein alcohol dehydrogenase-like"/>
    <property type="match status" value="1"/>
</dbReference>